<dbReference type="GO" id="GO:0042402">
    <property type="term" value="P:biogenic amine catabolic process"/>
    <property type="evidence" value="ECO:0007669"/>
    <property type="project" value="UniProtKB-ARBA"/>
</dbReference>
<keyword evidence="4" id="KW-0067">ATP-binding</keyword>
<dbReference type="Proteomes" id="UP000433788">
    <property type="component" value="Unassembled WGS sequence"/>
</dbReference>
<protein>
    <submittedName>
        <fullName evidence="9">Glutamine synthetase</fullName>
    </submittedName>
</protein>
<keyword evidence="10" id="KW-1185">Reference proteome</keyword>
<evidence type="ECO:0000259" key="8">
    <source>
        <dbReference type="PROSITE" id="PS51987"/>
    </source>
</evidence>
<dbReference type="InterPro" id="IPR014746">
    <property type="entry name" value="Gln_synth/guanido_kin_cat_dom"/>
</dbReference>
<dbReference type="PANTHER" id="PTHR43785:SF12">
    <property type="entry name" value="TYPE-1 GLUTAMINE SYNTHETASE 2"/>
    <property type="match status" value="1"/>
</dbReference>
<dbReference type="Gene3D" id="3.30.590.10">
    <property type="entry name" value="Glutamine synthetase/guanido kinase, catalytic domain"/>
    <property type="match status" value="1"/>
</dbReference>
<evidence type="ECO:0000259" key="7">
    <source>
        <dbReference type="PROSITE" id="PS51986"/>
    </source>
</evidence>
<dbReference type="GO" id="GO:0005524">
    <property type="term" value="F:ATP binding"/>
    <property type="evidence" value="ECO:0007669"/>
    <property type="project" value="UniProtKB-KW"/>
</dbReference>
<evidence type="ECO:0000256" key="6">
    <source>
        <dbReference type="RuleBase" id="RU000384"/>
    </source>
</evidence>
<evidence type="ECO:0000256" key="3">
    <source>
        <dbReference type="ARBA" id="ARBA00022741"/>
    </source>
</evidence>
<comment type="similarity">
    <text evidence="1 5 6">Belongs to the glutamine synthetase family.</text>
</comment>
<dbReference type="FunFam" id="3.30.590.10:FF:000005">
    <property type="entry name" value="Probable glutamine synthetase"/>
    <property type="match status" value="1"/>
</dbReference>
<dbReference type="GO" id="GO:0006542">
    <property type="term" value="P:glutamine biosynthetic process"/>
    <property type="evidence" value="ECO:0007669"/>
    <property type="project" value="InterPro"/>
</dbReference>
<dbReference type="InterPro" id="IPR008146">
    <property type="entry name" value="Gln_synth_cat_dom"/>
</dbReference>
<dbReference type="InterPro" id="IPR008147">
    <property type="entry name" value="Gln_synt_N"/>
</dbReference>
<dbReference type="AlphaFoldDB" id="A0A6N7QMR2"/>
<gene>
    <name evidence="9" type="ORF">GH984_03130</name>
</gene>
<reference evidence="9 10" key="1">
    <citation type="submission" date="2019-11" db="EMBL/GenBank/DDBJ databases">
        <authorList>
            <person name="Zhang X.Y."/>
        </authorList>
    </citation>
    <scope>NUCLEOTIDE SEQUENCE [LARGE SCALE GENOMIC DNA]</scope>
    <source>
        <strain evidence="9 10">C176</strain>
    </source>
</reference>
<dbReference type="SUPFAM" id="SSF55931">
    <property type="entry name" value="Glutamine synthetase/guanido kinase"/>
    <property type="match status" value="1"/>
</dbReference>
<dbReference type="SUPFAM" id="SSF54368">
    <property type="entry name" value="Glutamine synthetase, N-terminal domain"/>
    <property type="match status" value="1"/>
</dbReference>
<evidence type="ECO:0000256" key="2">
    <source>
        <dbReference type="ARBA" id="ARBA00022598"/>
    </source>
</evidence>
<proteinExistence type="inferred from homology"/>
<feature type="domain" description="GS catalytic" evidence="8">
    <location>
        <begin position="125"/>
        <end position="454"/>
    </location>
</feature>
<dbReference type="RefSeq" id="WP_153718724.1">
    <property type="nucleotide sequence ID" value="NZ_WJPP01000001.1"/>
</dbReference>
<organism evidence="9 10">
    <name type="scientific">Spiribacter salilacus</name>
    <dbReference type="NCBI Taxonomy" id="2664894"/>
    <lineage>
        <taxon>Bacteria</taxon>
        <taxon>Pseudomonadati</taxon>
        <taxon>Pseudomonadota</taxon>
        <taxon>Gammaproteobacteria</taxon>
        <taxon>Chromatiales</taxon>
        <taxon>Ectothiorhodospiraceae</taxon>
        <taxon>Spiribacter</taxon>
    </lineage>
</organism>
<feature type="domain" description="GS beta-grasp" evidence="7">
    <location>
        <begin position="22"/>
        <end position="118"/>
    </location>
</feature>
<keyword evidence="2" id="KW-0436">Ligase</keyword>
<dbReference type="Pfam" id="PF00120">
    <property type="entry name" value="Gln-synt_C"/>
    <property type="match status" value="1"/>
</dbReference>
<evidence type="ECO:0000313" key="9">
    <source>
        <dbReference type="EMBL" id="MRH77691.1"/>
    </source>
</evidence>
<keyword evidence="3" id="KW-0547">Nucleotide-binding</keyword>
<evidence type="ECO:0000313" key="10">
    <source>
        <dbReference type="Proteomes" id="UP000433788"/>
    </source>
</evidence>
<dbReference type="InterPro" id="IPR036651">
    <property type="entry name" value="Gln_synt_N_sf"/>
</dbReference>
<name>A0A6N7QMR2_9GAMM</name>
<dbReference type="EMBL" id="WJPP01000001">
    <property type="protein sequence ID" value="MRH77691.1"/>
    <property type="molecule type" value="Genomic_DNA"/>
</dbReference>
<evidence type="ECO:0000256" key="4">
    <source>
        <dbReference type="ARBA" id="ARBA00022840"/>
    </source>
</evidence>
<accession>A0A6N7QMR2</accession>
<dbReference type="GO" id="GO:0004356">
    <property type="term" value="F:glutamine synthetase activity"/>
    <property type="evidence" value="ECO:0007669"/>
    <property type="project" value="InterPro"/>
</dbReference>
<dbReference type="PROSITE" id="PS51986">
    <property type="entry name" value="GS_BETA_GRASP"/>
    <property type="match status" value="1"/>
</dbReference>
<dbReference type="SMART" id="SM01230">
    <property type="entry name" value="Gln-synt_C"/>
    <property type="match status" value="1"/>
</dbReference>
<dbReference type="GO" id="GO:0006576">
    <property type="term" value="P:biogenic amine metabolic process"/>
    <property type="evidence" value="ECO:0007669"/>
    <property type="project" value="UniProtKB-ARBA"/>
</dbReference>
<dbReference type="PANTHER" id="PTHR43785">
    <property type="entry name" value="GAMMA-GLUTAMYLPUTRESCINE SYNTHETASE"/>
    <property type="match status" value="1"/>
</dbReference>
<evidence type="ECO:0000256" key="1">
    <source>
        <dbReference type="ARBA" id="ARBA00009897"/>
    </source>
</evidence>
<dbReference type="Gene3D" id="3.10.20.70">
    <property type="entry name" value="Glutamine synthetase, N-terminal domain"/>
    <property type="match status" value="1"/>
</dbReference>
<evidence type="ECO:0000256" key="5">
    <source>
        <dbReference type="PROSITE-ProRule" id="PRU01330"/>
    </source>
</evidence>
<comment type="caution">
    <text evidence="9">The sequence shown here is derived from an EMBL/GenBank/DDBJ whole genome shotgun (WGS) entry which is preliminary data.</text>
</comment>
<dbReference type="PROSITE" id="PS51987">
    <property type="entry name" value="GS_CATALYTIC"/>
    <property type="match status" value="1"/>
</dbReference>
<sequence>MSDRETRGFLTVEELRAGIDTGEFHTVAMAMVDMQGRLQGKRLTAEHFVNEVINAKAEGCNYQLAVDVEMNTVGGYEHASWSSGYGDFVFAPDLTTLRRLPWHPGAALVMCDLEWEDGSPVRVSPRQILRHQIERLAEHGLKPLAGTELEFIIFRETYEQAWQQGYRNLTPANLYNVDYSLLDTAGIEPLLTRIRNNMQAAGLTVLDSKGECNFGQHEVNFLYNEALRTADGHAIYRNGAKEIAAQQRYSLTFMPKFNAREGNSCHIHLSVRDLENKPVMADGHDLSELGQHFVAGMLQSLREMSLFSAPNINSYKRYVPGSFAPTSVAWGRDNRTCALRLVGSGHSLRIENRVPGGDVNPYLGLAALIAAGINGIEQKLALEPENIGNAYESGKPQIPSTLQEARNLFAESTLARQAFGDDVVAHYLNMADVEIAAFNAAVTDWEHVRSFERL</sequence>